<dbReference type="PANTHER" id="PTHR21248">
    <property type="entry name" value="CARDIOLIPIN SYNTHASE"/>
    <property type="match status" value="1"/>
</dbReference>
<organism evidence="2 3">
    <name type="scientific">Serpens gallinarum</name>
    <dbReference type="NCBI Taxonomy" id="2763075"/>
    <lineage>
        <taxon>Bacteria</taxon>
        <taxon>Pseudomonadati</taxon>
        <taxon>Pseudomonadota</taxon>
        <taxon>Gammaproteobacteria</taxon>
        <taxon>Pseudomonadales</taxon>
        <taxon>Pseudomonadaceae</taxon>
        <taxon>Pseudomonas</taxon>
    </lineage>
</organism>
<dbReference type="InterPro" id="IPR025202">
    <property type="entry name" value="PLD-like_dom"/>
</dbReference>
<accession>A0ABR8TPB8</accession>
<feature type="domain" description="PLD phosphodiesterase" evidence="1">
    <location>
        <begin position="149"/>
        <end position="176"/>
    </location>
</feature>
<dbReference type="SMART" id="SM00155">
    <property type="entry name" value="PLDc"/>
    <property type="match status" value="2"/>
</dbReference>
<dbReference type="PANTHER" id="PTHR21248:SF12">
    <property type="entry name" value="CARDIOLIPIN SYNTHASE C"/>
    <property type="match status" value="1"/>
</dbReference>
<dbReference type="CDD" id="cd09111">
    <property type="entry name" value="PLDc_ymdC_like_1"/>
    <property type="match status" value="1"/>
</dbReference>
<dbReference type="Proteomes" id="UP000611945">
    <property type="component" value="Unassembled WGS sequence"/>
</dbReference>
<dbReference type="CDD" id="cd09113">
    <property type="entry name" value="PLDc_ymdC_like_2"/>
    <property type="match status" value="1"/>
</dbReference>
<dbReference type="InterPro" id="IPR001736">
    <property type="entry name" value="PLipase_D/transphosphatidylase"/>
</dbReference>
<dbReference type="Pfam" id="PF13091">
    <property type="entry name" value="PLDc_2"/>
    <property type="match status" value="2"/>
</dbReference>
<evidence type="ECO:0000259" key="1">
    <source>
        <dbReference type="PROSITE" id="PS50035"/>
    </source>
</evidence>
<gene>
    <name evidence="2" type="ORF">H9642_10495</name>
</gene>
<protein>
    <submittedName>
        <fullName evidence="2">Phospholipase D family protein</fullName>
    </submittedName>
</protein>
<proteinExistence type="predicted"/>
<dbReference type="Gene3D" id="3.30.870.10">
    <property type="entry name" value="Endonuclease Chain A"/>
    <property type="match status" value="2"/>
</dbReference>
<evidence type="ECO:0000313" key="2">
    <source>
        <dbReference type="EMBL" id="MBD7977618.1"/>
    </source>
</evidence>
<feature type="domain" description="PLD phosphodiesterase" evidence="1">
    <location>
        <begin position="389"/>
        <end position="416"/>
    </location>
</feature>
<dbReference type="EMBL" id="JACSQG010000004">
    <property type="protein sequence ID" value="MBD7977618.1"/>
    <property type="molecule type" value="Genomic_DNA"/>
</dbReference>
<dbReference type="SUPFAM" id="SSF56024">
    <property type="entry name" value="Phospholipase D/nuclease"/>
    <property type="match status" value="2"/>
</dbReference>
<reference evidence="2 3" key="1">
    <citation type="submission" date="2020-08" db="EMBL/GenBank/DDBJ databases">
        <title>A Genomic Blueprint of the Chicken Gut Microbiome.</title>
        <authorList>
            <person name="Gilroy R."/>
            <person name="Ravi A."/>
            <person name="Getino M."/>
            <person name="Pursley I."/>
            <person name="Horton D.L."/>
            <person name="Alikhan N.-F."/>
            <person name="Baker D."/>
            <person name="Gharbi K."/>
            <person name="Hall N."/>
            <person name="Watson M."/>
            <person name="Adriaenssens E.M."/>
            <person name="Foster-Nyarko E."/>
            <person name="Jarju S."/>
            <person name="Secka A."/>
            <person name="Antonio M."/>
            <person name="Oren A."/>
            <person name="Chaudhuri R."/>
            <person name="La Ragione R.M."/>
            <person name="Hildebrand F."/>
            <person name="Pallen M.J."/>
        </authorList>
    </citation>
    <scope>NUCLEOTIDE SEQUENCE [LARGE SCALE GENOMIC DNA]</scope>
    <source>
        <strain evidence="2 3">Sa2CUA2</strain>
    </source>
</reference>
<sequence>MGCRALPPTDIRLESKALEPAESAATPLGRALAPEIEAHPGLSGIFPLADAQDAFAARVLLARAAERTLDVQYYIWRGDMTGTLLFEALHEAADRGVRVRLLLDDNNTSGLDPTLRALDAHPLIEVRLFNPFLVRSPRVFGFLSDFSRLNRRMHNKSFTADSQATIVGGRNIGDEYFGAGDGVLFADLDVIAVGPVVTEVSSDFDRYWASESSYPVGLLLPVADPEQLTRLATSASLVERSPAAASYVQAIRESNFIGQMLEGSLTFQWSPTRLVSDDPAKGLGRAEPEALLPFQLHEIIGVPRSDVELVSPYFVPTQAGVEAFVALAQMGVKVRILTNSLDATDVAAVHSGYAKHRRALLEAGIELYEMRRLNPEMDKRKRTGPFGSSGSSLHAKTFAVDRQRVFVGSFNFDPRSVSLNTELGLIIDNPVLAGQIDDMFNSGIARTAYEVRLTDDGTLYWIEQVGGQDVYHAREPGTTVWQRLGVSVLALLPIDWLL</sequence>
<keyword evidence="3" id="KW-1185">Reference proteome</keyword>
<name>A0ABR8TPB8_9PSED</name>
<comment type="caution">
    <text evidence="2">The sequence shown here is derived from an EMBL/GenBank/DDBJ whole genome shotgun (WGS) entry which is preliminary data.</text>
</comment>
<dbReference type="PROSITE" id="PS50035">
    <property type="entry name" value="PLD"/>
    <property type="match status" value="2"/>
</dbReference>
<evidence type="ECO:0000313" key="3">
    <source>
        <dbReference type="Proteomes" id="UP000611945"/>
    </source>
</evidence>